<evidence type="ECO:0000313" key="2">
    <source>
        <dbReference type="Proteomes" id="UP000244005"/>
    </source>
</evidence>
<dbReference type="AlphaFoldDB" id="A0A2R6WRD4"/>
<sequence>MHDARRYLMAWLRARRYDKNACFEMNTCTDICQDLDVGIRFLLVAREFPHDKYFVFG</sequence>
<protein>
    <submittedName>
        <fullName evidence="1">Uncharacterized protein</fullName>
    </submittedName>
</protein>
<dbReference type="Gramene" id="Mp8g01150.1">
    <property type="protein sequence ID" value="Mp8g01150.1.cds1"/>
    <property type="gene ID" value="Mp8g01150"/>
</dbReference>
<evidence type="ECO:0000313" key="1">
    <source>
        <dbReference type="EMBL" id="PTQ36406.1"/>
    </source>
</evidence>
<reference evidence="2" key="1">
    <citation type="journal article" date="2017" name="Cell">
        <title>Insights into land plant evolution garnered from the Marchantia polymorpha genome.</title>
        <authorList>
            <person name="Bowman J.L."/>
            <person name="Kohchi T."/>
            <person name="Yamato K.T."/>
            <person name="Jenkins J."/>
            <person name="Shu S."/>
            <person name="Ishizaki K."/>
            <person name="Yamaoka S."/>
            <person name="Nishihama R."/>
            <person name="Nakamura Y."/>
            <person name="Berger F."/>
            <person name="Adam C."/>
            <person name="Aki S.S."/>
            <person name="Althoff F."/>
            <person name="Araki T."/>
            <person name="Arteaga-Vazquez M.A."/>
            <person name="Balasubrmanian S."/>
            <person name="Barry K."/>
            <person name="Bauer D."/>
            <person name="Boehm C.R."/>
            <person name="Briginshaw L."/>
            <person name="Caballero-Perez J."/>
            <person name="Catarino B."/>
            <person name="Chen F."/>
            <person name="Chiyoda S."/>
            <person name="Chovatia M."/>
            <person name="Davies K.M."/>
            <person name="Delmans M."/>
            <person name="Demura T."/>
            <person name="Dierschke T."/>
            <person name="Dolan L."/>
            <person name="Dorantes-Acosta A.E."/>
            <person name="Eklund D.M."/>
            <person name="Florent S.N."/>
            <person name="Flores-Sandoval E."/>
            <person name="Fujiyama A."/>
            <person name="Fukuzawa H."/>
            <person name="Galik B."/>
            <person name="Grimanelli D."/>
            <person name="Grimwood J."/>
            <person name="Grossniklaus U."/>
            <person name="Hamada T."/>
            <person name="Haseloff J."/>
            <person name="Hetherington A.J."/>
            <person name="Higo A."/>
            <person name="Hirakawa Y."/>
            <person name="Hundley H.N."/>
            <person name="Ikeda Y."/>
            <person name="Inoue K."/>
            <person name="Inoue S.I."/>
            <person name="Ishida S."/>
            <person name="Jia Q."/>
            <person name="Kakita M."/>
            <person name="Kanazawa T."/>
            <person name="Kawai Y."/>
            <person name="Kawashima T."/>
            <person name="Kennedy M."/>
            <person name="Kinose K."/>
            <person name="Kinoshita T."/>
            <person name="Kohara Y."/>
            <person name="Koide E."/>
            <person name="Komatsu K."/>
            <person name="Kopischke S."/>
            <person name="Kubo M."/>
            <person name="Kyozuka J."/>
            <person name="Lagercrantz U."/>
            <person name="Lin S.S."/>
            <person name="Lindquist E."/>
            <person name="Lipzen A.M."/>
            <person name="Lu C.W."/>
            <person name="De Luna E."/>
            <person name="Martienssen R.A."/>
            <person name="Minamino N."/>
            <person name="Mizutani M."/>
            <person name="Mizutani M."/>
            <person name="Mochizuki N."/>
            <person name="Monte I."/>
            <person name="Mosher R."/>
            <person name="Nagasaki H."/>
            <person name="Nakagami H."/>
            <person name="Naramoto S."/>
            <person name="Nishitani K."/>
            <person name="Ohtani M."/>
            <person name="Okamoto T."/>
            <person name="Okumura M."/>
            <person name="Phillips J."/>
            <person name="Pollak B."/>
            <person name="Reinders A."/>
            <person name="Rovekamp M."/>
            <person name="Sano R."/>
            <person name="Sawa S."/>
            <person name="Schmid M.W."/>
            <person name="Shirakawa M."/>
            <person name="Solano R."/>
            <person name="Spunde A."/>
            <person name="Suetsugu N."/>
            <person name="Sugano S."/>
            <person name="Sugiyama A."/>
            <person name="Sun R."/>
            <person name="Suzuki Y."/>
            <person name="Takenaka M."/>
            <person name="Takezawa D."/>
            <person name="Tomogane H."/>
            <person name="Tsuzuki M."/>
            <person name="Ueda T."/>
            <person name="Umeda M."/>
            <person name="Ward J.M."/>
            <person name="Watanabe Y."/>
            <person name="Yazaki K."/>
            <person name="Yokoyama R."/>
            <person name="Yoshitake Y."/>
            <person name="Yotsui I."/>
            <person name="Zachgo S."/>
            <person name="Schmutz J."/>
        </authorList>
    </citation>
    <scope>NUCLEOTIDE SEQUENCE [LARGE SCALE GENOMIC DNA]</scope>
    <source>
        <strain evidence="2">Tak-1</strain>
    </source>
</reference>
<proteinExistence type="predicted"/>
<accession>A0A2R6WRD4</accession>
<gene>
    <name evidence="1" type="ORF">MARPO_0064s0083</name>
</gene>
<name>A0A2R6WRD4_MARPO</name>
<organism evidence="1 2">
    <name type="scientific">Marchantia polymorpha</name>
    <name type="common">Common liverwort</name>
    <name type="synonym">Marchantia aquatica</name>
    <dbReference type="NCBI Taxonomy" id="3197"/>
    <lineage>
        <taxon>Eukaryota</taxon>
        <taxon>Viridiplantae</taxon>
        <taxon>Streptophyta</taxon>
        <taxon>Embryophyta</taxon>
        <taxon>Marchantiophyta</taxon>
        <taxon>Marchantiopsida</taxon>
        <taxon>Marchantiidae</taxon>
        <taxon>Marchantiales</taxon>
        <taxon>Marchantiaceae</taxon>
        <taxon>Marchantia</taxon>
    </lineage>
</organism>
<dbReference type="Proteomes" id="UP000244005">
    <property type="component" value="Unassembled WGS sequence"/>
</dbReference>
<keyword evidence="2" id="KW-1185">Reference proteome</keyword>
<dbReference type="EMBL" id="KZ772736">
    <property type="protein sequence ID" value="PTQ36406.1"/>
    <property type="molecule type" value="Genomic_DNA"/>
</dbReference>